<evidence type="ECO:0000313" key="1">
    <source>
        <dbReference type="EMBL" id="CAD6505894.1"/>
    </source>
</evidence>
<name>A0A9W4D8C1_BLUGR</name>
<gene>
    <name evidence="1" type="ORF">BGTH12_LOCUS7252</name>
</gene>
<protein>
    <submittedName>
        <fullName evidence="1">BgTH12-06826</fullName>
    </submittedName>
</protein>
<dbReference type="Proteomes" id="UP000683417">
    <property type="component" value="Unassembled WGS sequence"/>
</dbReference>
<sequence length="235" mass="27212">MRLEDILKATLKNYQSWKSESLVNSLEGLDAIDKLFGESVLLLPSQVIYAPERINFVSFHHNLMVIDSQHKLIGMVNRVGTQWKKCGVLRERRPERPQAVDRTRNSIGERIFNDVSDYRCNSLLFTRRSVNSHMQVACKIITPPEGTPAKTWKNYLTPMGKIPAIGNFKVWKMNLRLPETNELNDVKDESMSSNAIIILDQECNFYGVYWHTVKDLTLCVDLSLSQPQKRLKYRR</sequence>
<comment type="caution">
    <text evidence="1">The sequence shown here is derived from an EMBL/GenBank/DDBJ whole genome shotgun (WGS) entry which is preliminary data.</text>
</comment>
<evidence type="ECO:0000313" key="2">
    <source>
        <dbReference type="Proteomes" id="UP000683417"/>
    </source>
</evidence>
<reference evidence="1" key="1">
    <citation type="submission" date="2020-10" db="EMBL/GenBank/DDBJ databases">
        <authorList>
            <person name="Muller C M."/>
        </authorList>
    </citation>
    <scope>NUCLEOTIDE SEQUENCE</scope>
    <source>
        <strain evidence="1">THUN-12</strain>
    </source>
</reference>
<accession>A0A9W4D8C1</accession>
<proteinExistence type="predicted"/>
<dbReference type="EMBL" id="CAJHIT010000010">
    <property type="protein sequence ID" value="CAD6505894.1"/>
    <property type="molecule type" value="Genomic_DNA"/>
</dbReference>
<organism evidence="1 2">
    <name type="scientific">Blumeria graminis f. sp. triticale</name>
    <dbReference type="NCBI Taxonomy" id="1689686"/>
    <lineage>
        <taxon>Eukaryota</taxon>
        <taxon>Fungi</taxon>
        <taxon>Dikarya</taxon>
        <taxon>Ascomycota</taxon>
        <taxon>Pezizomycotina</taxon>
        <taxon>Leotiomycetes</taxon>
        <taxon>Erysiphales</taxon>
        <taxon>Erysiphaceae</taxon>
        <taxon>Blumeria</taxon>
    </lineage>
</organism>
<dbReference type="AlphaFoldDB" id="A0A9W4D8C1"/>